<dbReference type="PROSITE" id="PS50297">
    <property type="entry name" value="ANK_REP_REGION"/>
    <property type="match status" value="1"/>
</dbReference>
<keyword evidence="5" id="KW-1185">Reference proteome</keyword>
<reference evidence="4 5" key="1">
    <citation type="submission" date="2019-06" db="EMBL/GenBank/DDBJ databases">
        <title>Whole genome shotgun sequence of Glutamicibacter uratoxydans NBRC 15515.</title>
        <authorList>
            <person name="Hosoyama A."/>
            <person name="Uohara A."/>
            <person name="Ohji S."/>
            <person name="Ichikawa N."/>
        </authorList>
    </citation>
    <scope>NUCLEOTIDE SEQUENCE [LARGE SCALE GENOMIC DNA]</scope>
    <source>
        <strain evidence="4 5">NBRC 15515</strain>
    </source>
</reference>
<dbReference type="Proteomes" id="UP000316612">
    <property type="component" value="Unassembled WGS sequence"/>
</dbReference>
<dbReference type="InterPro" id="IPR036770">
    <property type="entry name" value="Ankyrin_rpt-contain_sf"/>
</dbReference>
<gene>
    <name evidence="4" type="ORF">AUR04nite_29830</name>
</gene>
<evidence type="ECO:0000313" key="5">
    <source>
        <dbReference type="Proteomes" id="UP000316612"/>
    </source>
</evidence>
<organism evidence="4 5">
    <name type="scientific">Glutamicibacter uratoxydans</name>
    <name type="common">Arthrobacter uratoxydans</name>
    <dbReference type="NCBI Taxonomy" id="43667"/>
    <lineage>
        <taxon>Bacteria</taxon>
        <taxon>Bacillati</taxon>
        <taxon>Actinomycetota</taxon>
        <taxon>Actinomycetes</taxon>
        <taxon>Micrococcales</taxon>
        <taxon>Micrococcaceae</taxon>
        <taxon>Glutamicibacter</taxon>
    </lineage>
</organism>
<dbReference type="EMBL" id="BJNY01000020">
    <property type="protein sequence ID" value="GED07451.1"/>
    <property type="molecule type" value="Genomic_DNA"/>
</dbReference>
<dbReference type="OrthoDB" id="9812708at2"/>
<name>A0A4Y4DYK1_GLUUR</name>
<dbReference type="SUPFAM" id="SSF48403">
    <property type="entry name" value="Ankyrin repeat"/>
    <property type="match status" value="1"/>
</dbReference>
<keyword evidence="1" id="KW-0677">Repeat</keyword>
<dbReference type="Gene3D" id="1.25.40.20">
    <property type="entry name" value="Ankyrin repeat-containing domain"/>
    <property type="match status" value="1"/>
</dbReference>
<evidence type="ECO:0000313" key="4">
    <source>
        <dbReference type="EMBL" id="GED07451.1"/>
    </source>
</evidence>
<evidence type="ECO:0000256" key="2">
    <source>
        <dbReference type="ARBA" id="ARBA00023043"/>
    </source>
</evidence>
<feature type="repeat" description="ANK" evidence="3">
    <location>
        <begin position="103"/>
        <end position="135"/>
    </location>
</feature>
<evidence type="ECO:0000256" key="1">
    <source>
        <dbReference type="ARBA" id="ARBA00022737"/>
    </source>
</evidence>
<dbReference type="SMART" id="SM00248">
    <property type="entry name" value="ANK"/>
    <property type="match status" value="3"/>
</dbReference>
<dbReference type="PRINTS" id="PR01415">
    <property type="entry name" value="ANKYRIN"/>
</dbReference>
<dbReference type="PROSITE" id="PS50088">
    <property type="entry name" value="ANK_REPEAT"/>
    <property type="match status" value="1"/>
</dbReference>
<comment type="caution">
    <text evidence="4">The sequence shown here is derived from an EMBL/GenBank/DDBJ whole genome shotgun (WGS) entry which is preliminary data.</text>
</comment>
<dbReference type="Pfam" id="PF12796">
    <property type="entry name" value="Ank_2"/>
    <property type="match status" value="1"/>
</dbReference>
<dbReference type="AlphaFoldDB" id="A0A4Y4DYK1"/>
<protein>
    <submittedName>
        <fullName evidence="4">Uncharacterized protein</fullName>
    </submittedName>
</protein>
<dbReference type="PANTHER" id="PTHR24173:SF83">
    <property type="entry name" value="SOCS BOX DOMAIN-CONTAINING PROTEIN"/>
    <property type="match status" value="1"/>
</dbReference>
<evidence type="ECO:0000256" key="3">
    <source>
        <dbReference type="PROSITE-ProRule" id="PRU00023"/>
    </source>
</evidence>
<dbReference type="InterPro" id="IPR002110">
    <property type="entry name" value="Ankyrin_rpt"/>
</dbReference>
<dbReference type="RefSeq" id="WP_141366572.1">
    <property type="nucleotide sequence ID" value="NZ_BAAAJL010000014.1"/>
</dbReference>
<proteinExistence type="predicted"/>
<accession>A0A4Y4DYK1</accession>
<keyword evidence="2 3" id="KW-0040">ANK repeat</keyword>
<dbReference type="PANTHER" id="PTHR24173">
    <property type="entry name" value="ANKYRIN REPEAT CONTAINING"/>
    <property type="match status" value="1"/>
</dbReference>
<sequence length="353" mass="38101">MAKRKTLPKNFEEMLTSSSLEELKAVFDKCQLDAYGVYSKCTALGFLDCPDELISWLVEQGLDVDAADNYGGTALWERASMGRTQQLPLLISLGADVNARRAGGVTPLHAAAEGGHVDAAQILIDAGADRLALTSSFGQTPLLFALGRTRNAQIPAAARIAELLLELGEPVTAQLQGEVERIGKEFERHRENFNPDFVADVDAGLRRLYELFDVAPAAPRIAYDGRSPIVVDGATWQKRHEQLWELLVPASGSGSTTQGEAIRISGRIADEILGNGGINWDKDFKAMLASLPGLLSRGQALPEPDLAAVQELAKSLRSGTADSGQIYQLSELVVAWVGLNPEPLELGPVSYRR</sequence>